<dbReference type="PANTHER" id="PTHR42734">
    <property type="entry name" value="METAL TRANSPORT SYSTEM ATP-BINDING PROTEIN TM_0124-RELATED"/>
    <property type="match status" value="1"/>
</dbReference>
<sequence length="250" mass="27990">MILKVDNLTFSYRSKKVLDKVSFSIDKGECVAVLGVNGAGKSTLLKCINKILKPDGGCVFIEGKNLNKMLQIEVARNIAYVPQRANVSRMTVFDAVLLGRKPYINLDVTDKDIEIVNDILKHLSLESYSLKYIDELSGGEFQKVLIARALAQQPKVLLLDEPTSNLDLKNQIEVLDFIKNIAKEKGISVIVVIHDLNLALRFADKFILMKDSKIYSAGGEEIITEKAIRDVYSVDVEIENIRNKKIIIPI</sequence>
<organism evidence="6 7">
    <name type="scientific">Caloramator fervidus</name>
    <dbReference type="NCBI Taxonomy" id="29344"/>
    <lineage>
        <taxon>Bacteria</taxon>
        <taxon>Bacillati</taxon>
        <taxon>Bacillota</taxon>
        <taxon>Clostridia</taxon>
        <taxon>Eubacteriales</taxon>
        <taxon>Clostridiaceae</taxon>
        <taxon>Caloramator</taxon>
    </lineage>
</organism>
<evidence type="ECO:0000259" key="5">
    <source>
        <dbReference type="PROSITE" id="PS50893"/>
    </source>
</evidence>
<dbReference type="InterPro" id="IPR003439">
    <property type="entry name" value="ABC_transporter-like_ATP-bd"/>
</dbReference>
<dbReference type="PROSITE" id="PS50893">
    <property type="entry name" value="ABC_TRANSPORTER_2"/>
    <property type="match status" value="1"/>
</dbReference>
<evidence type="ECO:0000256" key="3">
    <source>
        <dbReference type="ARBA" id="ARBA00022741"/>
    </source>
</evidence>
<dbReference type="Gene3D" id="3.40.50.300">
    <property type="entry name" value="P-loop containing nucleotide triphosphate hydrolases"/>
    <property type="match status" value="1"/>
</dbReference>
<dbReference type="PANTHER" id="PTHR42734:SF6">
    <property type="entry name" value="MOLYBDATE IMPORT ATP-BINDING PROTEIN MOLC"/>
    <property type="match status" value="1"/>
</dbReference>
<dbReference type="OrthoDB" id="9799337at2"/>
<keyword evidence="3" id="KW-0547">Nucleotide-binding</keyword>
<dbReference type="Pfam" id="PF00005">
    <property type="entry name" value="ABC_tran"/>
    <property type="match status" value="1"/>
</dbReference>
<dbReference type="SMART" id="SM00382">
    <property type="entry name" value="AAA"/>
    <property type="match status" value="1"/>
</dbReference>
<dbReference type="InterPro" id="IPR050153">
    <property type="entry name" value="Metal_Ion_Import_ABC"/>
</dbReference>
<dbReference type="SUPFAM" id="SSF52540">
    <property type="entry name" value="P-loop containing nucleoside triphosphate hydrolases"/>
    <property type="match status" value="1"/>
</dbReference>
<accession>A0A1H5XNT3</accession>
<evidence type="ECO:0000313" key="6">
    <source>
        <dbReference type="EMBL" id="SEG13352.1"/>
    </source>
</evidence>
<dbReference type="GO" id="GO:0016887">
    <property type="term" value="F:ATP hydrolysis activity"/>
    <property type="evidence" value="ECO:0007669"/>
    <property type="project" value="InterPro"/>
</dbReference>
<dbReference type="InterPro" id="IPR027417">
    <property type="entry name" value="P-loop_NTPase"/>
</dbReference>
<dbReference type="Proteomes" id="UP000242850">
    <property type="component" value="Unassembled WGS sequence"/>
</dbReference>
<dbReference type="PROSITE" id="PS00211">
    <property type="entry name" value="ABC_TRANSPORTER_1"/>
    <property type="match status" value="1"/>
</dbReference>
<keyword evidence="7" id="KW-1185">Reference proteome</keyword>
<dbReference type="GO" id="GO:0005524">
    <property type="term" value="F:ATP binding"/>
    <property type="evidence" value="ECO:0007669"/>
    <property type="project" value="UniProtKB-KW"/>
</dbReference>
<feature type="domain" description="ABC transporter" evidence="5">
    <location>
        <begin position="3"/>
        <end position="236"/>
    </location>
</feature>
<evidence type="ECO:0000256" key="2">
    <source>
        <dbReference type="ARBA" id="ARBA00022448"/>
    </source>
</evidence>
<evidence type="ECO:0000256" key="4">
    <source>
        <dbReference type="ARBA" id="ARBA00022840"/>
    </source>
</evidence>
<dbReference type="InterPro" id="IPR017871">
    <property type="entry name" value="ABC_transporter-like_CS"/>
</dbReference>
<evidence type="ECO:0000313" key="7">
    <source>
        <dbReference type="Proteomes" id="UP000242850"/>
    </source>
</evidence>
<dbReference type="AlphaFoldDB" id="A0A1H5XNT3"/>
<dbReference type="CDD" id="cd03214">
    <property type="entry name" value="ABC_Iron-Siderophores_B12_Hemin"/>
    <property type="match status" value="1"/>
</dbReference>
<gene>
    <name evidence="6" type="ORF">SAMN05660865_01823</name>
</gene>
<dbReference type="FunFam" id="3.40.50.300:FF:000134">
    <property type="entry name" value="Iron-enterobactin ABC transporter ATP-binding protein"/>
    <property type="match status" value="1"/>
</dbReference>
<comment type="similarity">
    <text evidence="1">Belongs to the ABC transporter superfamily.</text>
</comment>
<proteinExistence type="inferred from homology"/>
<name>A0A1H5XNT3_9CLOT</name>
<keyword evidence="4 6" id="KW-0067">ATP-binding</keyword>
<evidence type="ECO:0000256" key="1">
    <source>
        <dbReference type="ARBA" id="ARBA00005417"/>
    </source>
</evidence>
<reference evidence="7" key="1">
    <citation type="submission" date="2016-10" db="EMBL/GenBank/DDBJ databases">
        <authorList>
            <person name="Varghese N."/>
            <person name="Submissions S."/>
        </authorList>
    </citation>
    <scope>NUCLEOTIDE SEQUENCE [LARGE SCALE GENOMIC DNA]</scope>
    <source>
        <strain evidence="7">DSM 5463</strain>
    </source>
</reference>
<dbReference type="InterPro" id="IPR003593">
    <property type="entry name" value="AAA+_ATPase"/>
</dbReference>
<keyword evidence="2" id="KW-0813">Transport</keyword>
<protein>
    <submittedName>
        <fullName evidence="6">Iron complex transport system ATP-binding protein</fullName>
    </submittedName>
</protein>
<dbReference type="EMBL" id="FNUK01000034">
    <property type="protein sequence ID" value="SEG13352.1"/>
    <property type="molecule type" value="Genomic_DNA"/>
</dbReference>
<dbReference type="RefSeq" id="WP_103896712.1">
    <property type="nucleotide sequence ID" value="NZ_FNUK01000034.1"/>
</dbReference>